<dbReference type="RefSeq" id="WP_015345993.1">
    <property type="nucleotide sequence ID" value="NC_020126.1"/>
</dbReference>
<name>L7U1K4_MYXSD</name>
<dbReference type="STRING" id="1278073.MYSTI_00372"/>
<keyword evidence="3" id="KW-1185">Reference proteome</keyword>
<protein>
    <recommendedName>
        <fullName evidence="4">Lipoprotein</fullName>
    </recommendedName>
</protein>
<evidence type="ECO:0000313" key="2">
    <source>
        <dbReference type="EMBL" id="AGC41730.1"/>
    </source>
</evidence>
<organism evidence="2 3">
    <name type="scientific">Myxococcus stipitatus (strain DSM 14675 / JCM 12634 / Mx s8)</name>
    <dbReference type="NCBI Taxonomy" id="1278073"/>
    <lineage>
        <taxon>Bacteria</taxon>
        <taxon>Pseudomonadati</taxon>
        <taxon>Myxococcota</taxon>
        <taxon>Myxococcia</taxon>
        <taxon>Myxococcales</taxon>
        <taxon>Cystobacterineae</taxon>
        <taxon>Myxococcaceae</taxon>
        <taxon>Myxococcus</taxon>
    </lineage>
</organism>
<dbReference type="eggNOG" id="ENOG50319TE">
    <property type="taxonomic scope" value="Bacteria"/>
</dbReference>
<reference evidence="2 3" key="1">
    <citation type="journal article" date="2013" name="Genome Announc.">
        <title>Complete genome sequence of Myxococcus stipitatus strain DSM 14675, a fruiting myxobacterium.</title>
        <authorList>
            <person name="Huntley S."/>
            <person name="Kneip S."/>
            <person name="Treuner-Lange A."/>
            <person name="Sogaard-Andersen L."/>
        </authorList>
    </citation>
    <scope>NUCLEOTIDE SEQUENCE [LARGE SCALE GENOMIC DNA]</scope>
    <source>
        <strain evidence="3">DSM 14675 / JCM 12634 / Mx s8</strain>
    </source>
</reference>
<dbReference type="Proteomes" id="UP000011131">
    <property type="component" value="Chromosome"/>
</dbReference>
<dbReference type="PATRIC" id="fig|1278073.3.peg.393"/>
<dbReference type="KEGG" id="msd:MYSTI_00372"/>
<dbReference type="EMBL" id="CP004025">
    <property type="protein sequence ID" value="AGC41730.1"/>
    <property type="molecule type" value="Genomic_DNA"/>
</dbReference>
<evidence type="ECO:0000313" key="3">
    <source>
        <dbReference type="Proteomes" id="UP000011131"/>
    </source>
</evidence>
<feature type="chain" id="PRO_5003983885" description="Lipoprotein" evidence="1">
    <location>
        <begin position="25"/>
        <end position="230"/>
    </location>
</feature>
<evidence type="ECO:0008006" key="4">
    <source>
        <dbReference type="Google" id="ProtNLM"/>
    </source>
</evidence>
<feature type="signal peptide" evidence="1">
    <location>
        <begin position="1"/>
        <end position="24"/>
    </location>
</feature>
<sequence>MAHVKSWTWSVVVVLALVAPPAAAQRLPFTWEVPGVVGVVDVPVPVISSGIPVKVNAVRSKEKPAVILQKMVDRFLLWDFHVPRMADQPQLLREPMITAIDTFAFVSYTAILQPNPDGTTTVFLGQADLSQAPRPQSSVAPVYPGGVGMMQTEMEGARTLAYSVSARQQEVEVYYRNELAQAGFEEVDPLVFRSSNDEIALKLVPAKEGKLSVIVVRRTVAPDEVRPSTD</sequence>
<gene>
    <name evidence="2" type="ordered locus">MYSTI_00372</name>
</gene>
<evidence type="ECO:0000256" key="1">
    <source>
        <dbReference type="SAM" id="SignalP"/>
    </source>
</evidence>
<proteinExistence type="predicted"/>
<keyword evidence="1" id="KW-0732">Signal</keyword>
<dbReference type="AlphaFoldDB" id="L7U1K4"/>
<accession>L7U1K4</accession>
<dbReference type="HOGENOM" id="CLU_095298_0_0_7"/>